<evidence type="ECO:0000259" key="4">
    <source>
        <dbReference type="PROSITE" id="PS50937"/>
    </source>
</evidence>
<keyword evidence="2" id="KW-0238">DNA-binding</keyword>
<dbReference type="HOGENOM" id="CLU_091981_0_0_9"/>
<dbReference type="SMART" id="SM00422">
    <property type="entry name" value="HTH_MERR"/>
    <property type="match status" value="1"/>
</dbReference>
<dbReference type="EnsemblBacteria" id="ACA40905">
    <property type="protein sequence ID" value="ACA40905"/>
    <property type="gene ID" value="Bsph_3413"/>
</dbReference>
<evidence type="ECO:0000256" key="2">
    <source>
        <dbReference type="ARBA" id="ARBA00023125"/>
    </source>
</evidence>
<accession>B1HRC5</accession>
<dbReference type="PRINTS" id="PR00040">
    <property type="entry name" value="HTHMERR"/>
</dbReference>
<dbReference type="GO" id="GO:0003700">
    <property type="term" value="F:DNA-binding transcription factor activity"/>
    <property type="evidence" value="ECO:0007669"/>
    <property type="project" value="InterPro"/>
</dbReference>
<feature type="domain" description="HTH merR-type" evidence="4">
    <location>
        <begin position="19"/>
        <end position="88"/>
    </location>
</feature>
<evidence type="ECO:0000256" key="3">
    <source>
        <dbReference type="ARBA" id="ARBA00023163"/>
    </source>
</evidence>
<keyword evidence="1" id="KW-0805">Transcription regulation</keyword>
<protein>
    <recommendedName>
        <fullName evidence="4">HTH merR-type domain-containing protein</fullName>
    </recommendedName>
</protein>
<name>B1HRC5_LYSSC</name>
<dbReference type="KEGG" id="lsp:Bsph_3413"/>
<dbReference type="AlphaFoldDB" id="B1HRC5"/>
<dbReference type="InterPro" id="IPR000551">
    <property type="entry name" value="MerR-type_HTH_dom"/>
</dbReference>
<reference evidence="5 6" key="1">
    <citation type="journal article" date="2008" name="J. Bacteriol.">
        <title>Complete genome sequence of the mosquitocidal bacterium Bacillus sphaericus C3-41 and comparison with those of closely related Bacillus species.</title>
        <authorList>
            <person name="Hu X."/>
            <person name="Fan W."/>
            <person name="Han B."/>
            <person name="Liu H."/>
            <person name="Zheng D."/>
            <person name="Li Q."/>
            <person name="Dong W."/>
            <person name="Yan J."/>
            <person name="Gao M."/>
            <person name="Berry C."/>
            <person name="Yuan Z."/>
        </authorList>
    </citation>
    <scope>NUCLEOTIDE SEQUENCE [LARGE SCALE GENOMIC DNA]</scope>
    <source>
        <strain evidence="5 6">C3-41</strain>
    </source>
</reference>
<evidence type="ECO:0000313" key="6">
    <source>
        <dbReference type="Proteomes" id="UP000002164"/>
    </source>
</evidence>
<dbReference type="PROSITE" id="PS50937">
    <property type="entry name" value="HTH_MERR_2"/>
    <property type="match status" value="1"/>
</dbReference>
<dbReference type="Gene3D" id="1.10.1660.10">
    <property type="match status" value="1"/>
</dbReference>
<dbReference type="InterPro" id="IPR009061">
    <property type="entry name" value="DNA-bd_dom_put_sf"/>
</dbReference>
<gene>
    <name evidence="5" type="ordered locus">Bsph_3413</name>
</gene>
<proteinExistence type="predicted"/>
<dbReference type="PANTHER" id="PTHR30204">
    <property type="entry name" value="REDOX-CYCLING DRUG-SENSING TRANSCRIPTIONAL ACTIVATOR SOXR"/>
    <property type="match status" value="1"/>
</dbReference>
<dbReference type="Proteomes" id="UP000002164">
    <property type="component" value="Chromosome"/>
</dbReference>
<organism evidence="5 6">
    <name type="scientific">Lysinibacillus sphaericus (strain C3-41)</name>
    <dbReference type="NCBI Taxonomy" id="444177"/>
    <lineage>
        <taxon>Bacteria</taxon>
        <taxon>Bacillati</taxon>
        <taxon>Bacillota</taxon>
        <taxon>Bacilli</taxon>
        <taxon>Bacillales</taxon>
        <taxon>Bacillaceae</taxon>
        <taxon>Lysinibacillus</taxon>
    </lineage>
</organism>
<dbReference type="CDD" id="cd00592">
    <property type="entry name" value="HTH_MerR-like"/>
    <property type="match status" value="1"/>
</dbReference>
<keyword evidence="3" id="KW-0804">Transcription</keyword>
<dbReference type="PANTHER" id="PTHR30204:SF94">
    <property type="entry name" value="HEAVY METAL-DEPENDENT TRANSCRIPTIONAL REGULATOR HI_0293-RELATED"/>
    <property type="match status" value="1"/>
</dbReference>
<evidence type="ECO:0000256" key="1">
    <source>
        <dbReference type="ARBA" id="ARBA00023015"/>
    </source>
</evidence>
<dbReference type="InterPro" id="IPR047057">
    <property type="entry name" value="MerR_fam"/>
</dbReference>
<dbReference type="SUPFAM" id="SSF46955">
    <property type="entry name" value="Putative DNA-binding domain"/>
    <property type="match status" value="1"/>
</dbReference>
<evidence type="ECO:0000313" key="5">
    <source>
        <dbReference type="EMBL" id="ACA40905.1"/>
    </source>
</evidence>
<sequence>MFLACLQFFHTGKEKGGNMYTIGQVAKFLGISRDTIKYYEEKGLVKPHQNSENGYRTYNQLDIYNLTTVNFYRELDLEIKRIQEVRKGMSIEGIQLVLEEKEQQVLEEIAYKKLLLKKLQNAKEDCQKIQQYVGTFTIKEMKPLAMLGVIDHYTAYEEYDALKENTDSLKKAVILTSLRRVIHFNEQGMQKDKFMIVRKLEENEKTLEDQVLFHPKCLYTVIEDGRWSTGGKNTDDQVEATIRRVAKENGYKLLGLVYINLLLATYEGGLERIFLEMYVPIK</sequence>
<dbReference type="Pfam" id="PF13411">
    <property type="entry name" value="MerR_1"/>
    <property type="match status" value="1"/>
</dbReference>
<dbReference type="EMBL" id="CP000817">
    <property type="protein sequence ID" value="ACA40905.1"/>
    <property type="molecule type" value="Genomic_DNA"/>
</dbReference>
<dbReference type="GO" id="GO:0003677">
    <property type="term" value="F:DNA binding"/>
    <property type="evidence" value="ECO:0007669"/>
    <property type="project" value="UniProtKB-KW"/>
</dbReference>